<feature type="transmembrane region" description="Helical" evidence="1">
    <location>
        <begin position="12"/>
        <end position="40"/>
    </location>
</feature>
<sequence>YGLALALICNLIAIMPATLSAILAASVLGGVFSVLVAAVISWRWLPRVAERLQAFPAGVLAAFALTAMMPEAVHLGLAPERVGQGLMLGIVVFFLLEKL</sequence>
<protein>
    <recommendedName>
        <fullName evidence="4">ZIP family metal transporter</fullName>
    </recommendedName>
</protein>
<evidence type="ECO:0000313" key="3">
    <source>
        <dbReference type="Proteomes" id="UP000230790"/>
    </source>
</evidence>
<feature type="non-terminal residue" evidence="2">
    <location>
        <position position="1"/>
    </location>
</feature>
<feature type="non-terminal residue" evidence="2">
    <location>
        <position position="99"/>
    </location>
</feature>
<keyword evidence="1" id="KW-0812">Transmembrane</keyword>
<evidence type="ECO:0000313" key="2">
    <source>
        <dbReference type="EMBL" id="PJF45259.1"/>
    </source>
</evidence>
<evidence type="ECO:0008006" key="4">
    <source>
        <dbReference type="Google" id="ProtNLM"/>
    </source>
</evidence>
<feature type="transmembrane region" description="Helical" evidence="1">
    <location>
        <begin position="52"/>
        <end position="69"/>
    </location>
</feature>
<dbReference type="Proteomes" id="UP000230790">
    <property type="component" value="Unassembled WGS sequence"/>
</dbReference>
<organism evidence="2 3">
    <name type="scientific">Candidatus Thermofonsia Clade 3 bacterium</name>
    <dbReference type="NCBI Taxonomy" id="2364212"/>
    <lineage>
        <taxon>Bacteria</taxon>
        <taxon>Bacillati</taxon>
        <taxon>Chloroflexota</taxon>
        <taxon>Candidatus Thermofontia</taxon>
        <taxon>Candidatus Thermofonsia Clade 3</taxon>
    </lineage>
</organism>
<dbReference type="AlphaFoldDB" id="A0A2M8Q637"/>
<dbReference type="EMBL" id="PGTN01001279">
    <property type="protein sequence ID" value="PJF45259.1"/>
    <property type="molecule type" value="Genomic_DNA"/>
</dbReference>
<evidence type="ECO:0000256" key="1">
    <source>
        <dbReference type="SAM" id="Phobius"/>
    </source>
</evidence>
<reference evidence="2 3" key="1">
    <citation type="submission" date="2017-11" db="EMBL/GenBank/DDBJ databases">
        <title>Evolution of Phototrophy in the Chloroflexi Phylum Driven by Horizontal Gene Transfer.</title>
        <authorList>
            <person name="Ward L.M."/>
            <person name="Hemp J."/>
            <person name="Shih P.M."/>
            <person name="Mcglynn S.E."/>
            <person name="Fischer W."/>
        </authorList>
    </citation>
    <scope>NUCLEOTIDE SEQUENCE [LARGE SCALE GENOMIC DNA]</scope>
    <source>
        <strain evidence="2">JP3_7</strain>
    </source>
</reference>
<accession>A0A2M8Q637</accession>
<gene>
    <name evidence="2" type="ORF">CUN48_19805</name>
</gene>
<keyword evidence="1" id="KW-1133">Transmembrane helix</keyword>
<keyword evidence="1" id="KW-0472">Membrane</keyword>
<comment type="caution">
    <text evidence="2">The sequence shown here is derived from an EMBL/GenBank/DDBJ whole genome shotgun (WGS) entry which is preliminary data.</text>
</comment>
<name>A0A2M8Q637_9CHLR</name>
<proteinExistence type="predicted"/>